<name>A0A6J4K8V8_9CHLR</name>
<dbReference type="AlphaFoldDB" id="A0A6J4K8V8"/>
<dbReference type="Gene3D" id="3.90.550.10">
    <property type="entry name" value="Spore Coat Polysaccharide Biosynthesis Protein SpsA, Chain A"/>
    <property type="match status" value="1"/>
</dbReference>
<gene>
    <name evidence="2" type="ORF">AVDCRST_MAG26-4617</name>
</gene>
<dbReference type="SUPFAM" id="SSF53448">
    <property type="entry name" value="Nucleotide-diphospho-sugar transferases"/>
    <property type="match status" value="1"/>
</dbReference>
<feature type="domain" description="Glycosyltransferase 2-like" evidence="1">
    <location>
        <begin position="13"/>
        <end position="134"/>
    </location>
</feature>
<reference evidence="2" key="1">
    <citation type="submission" date="2020-02" db="EMBL/GenBank/DDBJ databases">
        <authorList>
            <person name="Meier V. D."/>
        </authorList>
    </citation>
    <scope>NUCLEOTIDE SEQUENCE</scope>
    <source>
        <strain evidence="2">AVDCRST_MAG26</strain>
    </source>
</reference>
<keyword evidence="2" id="KW-0808">Transferase</keyword>
<dbReference type="PANTHER" id="PTHR43179:SF7">
    <property type="entry name" value="RHAMNOSYLTRANSFERASE WBBL"/>
    <property type="match status" value="1"/>
</dbReference>
<dbReference type="InterPro" id="IPR001173">
    <property type="entry name" value="Glyco_trans_2-like"/>
</dbReference>
<accession>A0A6J4K8V8</accession>
<protein>
    <submittedName>
        <fullName evidence="2">dTDP-Rha:A-D-GlcNAc-diphosphoryl polyprenol, A-3-L-rhamnosyl transferase WbbL</fullName>
    </submittedName>
</protein>
<sequence>MSTPVVVTPRIGIVVVSFNTRSLLRDCLASIAGAPFPTRVVVVDNASSDGTTAMVRDDFPSVELVANDTNRGFAAATNQGLAGLTDHSDFILLLNPDAALCPGALEHLVNFMLAHPRVGVCSPRLQYPDGRPQAGAFRFPTLAMAFLDLFPPRGPLLGRLYDSYLNGRYPEERGVEPFPIDHPLGAAMLIRSETLSEVAPLDEHFWLYAEEVDWCLRCHRAGWAIWQVPAAHVVHVAGASSSQFRSSSFVALHRARARFVHKWHTPFYRRWYARIIRLGMVASTLTAWRDWWRGRLQPAEIRDQLSGYAAVFRLVSESFAPDNNSSPARTMDVQPPF</sequence>
<evidence type="ECO:0000259" key="1">
    <source>
        <dbReference type="Pfam" id="PF00535"/>
    </source>
</evidence>
<dbReference type="Pfam" id="PF00535">
    <property type="entry name" value="Glycos_transf_2"/>
    <property type="match status" value="1"/>
</dbReference>
<dbReference type="CDD" id="cd04186">
    <property type="entry name" value="GT_2_like_c"/>
    <property type="match status" value="1"/>
</dbReference>
<evidence type="ECO:0000313" key="2">
    <source>
        <dbReference type="EMBL" id="CAA9298384.1"/>
    </source>
</evidence>
<dbReference type="GO" id="GO:0016740">
    <property type="term" value="F:transferase activity"/>
    <property type="evidence" value="ECO:0007669"/>
    <property type="project" value="UniProtKB-KW"/>
</dbReference>
<organism evidence="2">
    <name type="scientific">uncultured Chloroflexia bacterium</name>
    <dbReference type="NCBI Taxonomy" id="1672391"/>
    <lineage>
        <taxon>Bacteria</taxon>
        <taxon>Bacillati</taxon>
        <taxon>Chloroflexota</taxon>
        <taxon>Chloroflexia</taxon>
        <taxon>environmental samples</taxon>
    </lineage>
</organism>
<dbReference type="EMBL" id="CADCTK010001107">
    <property type="protein sequence ID" value="CAA9298384.1"/>
    <property type="molecule type" value="Genomic_DNA"/>
</dbReference>
<dbReference type="InterPro" id="IPR029044">
    <property type="entry name" value="Nucleotide-diphossugar_trans"/>
</dbReference>
<proteinExistence type="predicted"/>
<dbReference type="PANTHER" id="PTHR43179">
    <property type="entry name" value="RHAMNOSYLTRANSFERASE WBBL"/>
    <property type="match status" value="1"/>
</dbReference>